<feature type="domain" description="Endo-beta-1,6-galactanase-like" evidence="1">
    <location>
        <begin position="60"/>
        <end position="370"/>
    </location>
</feature>
<accession>A0A4P9XD86</accession>
<dbReference type="PANTHER" id="PTHR42767">
    <property type="entry name" value="ENDO-BETA-1,6-GALACTANASE"/>
    <property type="match status" value="1"/>
</dbReference>
<dbReference type="Gene3D" id="2.60.40.1180">
    <property type="entry name" value="Golgi alpha-mannosidase II"/>
    <property type="match status" value="1"/>
</dbReference>
<evidence type="ECO:0000259" key="1">
    <source>
        <dbReference type="Pfam" id="PF14587"/>
    </source>
</evidence>
<reference evidence="3" key="1">
    <citation type="journal article" date="2018" name="Nat. Microbiol.">
        <title>Leveraging single-cell genomics to expand the fungal tree of life.</title>
        <authorList>
            <person name="Ahrendt S.R."/>
            <person name="Quandt C.A."/>
            <person name="Ciobanu D."/>
            <person name="Clum A."/>
            <person name="Salamov A."/>
            <person name="Andreopoulos B."/>
            <person name="Cheng J.F."/>
            <person name="Woyke T."/>
            <person name="Pelin A."/>
            <person name="Henrissat B."/>
            <person name="Reynolds N.K."/>
            <person name="Benny G.L."/>
            <person name="Smith M.E."/>
            <person name="James T.Y."/>
            <person name="Grigoriev I.V."/>
        </authorList>
    </citation>
    <scope>NUCLEOTIDE SEQUENCE [LARGE SCALE GENOMIC DNA]</scope>
    <source>
        <strain evidence="3">ATCC 52028</strain>
    </source>
</reference>
<dbReference type="InterPro" id="IPR039743">
    <property type="entry name" value="6GAL/EXGAL"/>
</dbReference>
<dbReference type="AlphaFoldDB" id="A0A4P9XD86"/>
<dbReference type="EMBL" id="ML014123">
    <property type="protein sequence ID" value="RKP03413.1"/>
    <property type="molecule type" value="Genomic_DNA"/>
</dbReference>
<evidence type="ECO:0000313" key="2">
    <source>
        <dbReference type="EMBL" id="RKP03413.1"/>
    </source>
</evidence>
<dbReference type="InterPro" id="IPR039514">
    <property type="entry name" value="6GAL-like"/>
</dbReference>
<dbReference type="OrthoDB" id="2012278at2759"/>
<dbReference type="STRING" id="1555241.A0A4P9XD86"/>
<sequence>MPTTQHLWPRALAHVNKFHGHFDDEPVSPSQASDAPTGPLPLPAIPEQVHLERRDQLSLVVSQNVLVQSFEGWGTSLAWWASFAGQQNMNVQTNLLDAFFNVNSGLGFNIVRYNIGAGARQDELQYYGNYRAMPAWQAASNVAMDPTADIGQLNILRGAMARGVNIIEAFANSPPPWMTISGSSMGQPDGSDNLSPARYAEYANYMARAVQWLNSQGVPVRTVAAMNEPSAGWWLQHKDSNKSQEGCAINRANHNGIYQAMSLALQRFGSTTVISAADENSLTAASDSLKLMGNFPRVQQINIHGYFATIDFDTNLVNEFRARVGNRRLWMSEFGLPGQDMTSGIALALSIVRDLVQLRVQAWVYWQALDEGDEWGLINAPLASTHFENGLPQIGKQYWVIAQFCKHIRPGWSIVGTTATADLRTVAAVPPNRSSLVIVVVNKGSNDGFISLDGSAHVPTQGFVSGWRTSFSEDYVQIGSVRHEGGKLNVQVPALSVTTYQYLV</sequence>
<keyword evidence="3" id="KW-1185">Reference proteome</keyword>
<dbReference type="GO" id="GO:0004553">
    <property type="term" value="F:hydrolase activity, hydrolyzing O-glycosyl compounds"/>
    <property type="evidence" value="ECO:0007669"/>
    <property type="project" value="InterPro"/>
</dbReference>
<name>A0A4P9XD86_9FUNG</name>
<dbReference type="PANTHER" id="PTHR42767:SF1">
    <property type="entry name" value="ENDO-BETA-1,6-GALACTANASE-LIKE DOMAIN-CONTAINING PROTEIN"/>
    <property type="match status" value="1"/>
</dbReference>
<dbReference type="Pfam" id="PF14587">
    <property type="entry name" value="Glyco_hydr_30_2"/>
    <property type="match status" value="1"/>
</dbReference>
<evidence type="ECO:0000313" key="3">
    <source>
        <dbReference type="Proteomes" id="UP000274922"/>
    </source>
</evidence>
<dbReference type="Gene3D" id="3.20.20.80">
    <property type="entry name" value="Glycosidases"/>
    <property type="match status" value="1"/>
</dbReference>
<dbReference type="InterPro" id="IPR013780">
    <property type="entry name" value="Glyco_hydro_b"/>
</dbReference>
<proteinExistence type="predicted"/>
<protein>
    <recommendedName>
        <fullName evidence="1">Endo-beta-1,6-galactanase-like domain-containing protein</fullName>
    </recommendedName>
</protein>
<dbReference type="InterPro" id="IPR017853">
    <property type="entry name" value="GH"/>
</dbReference>
<gene>
    <name evidence="2" type="ORF">CXG81DRAFT_23940</name>
</gene>
<organism evidence="2 3">
    <name type="scientific">Caulochytrium protostelioides</name>
    <dbReference type="NCBI Taxonomy" id="1555241"/>
    <lineage>
        <taxon>Eukaryota</taxon>
        <taxon>Fungi</taxon>
        <taxon>Fungi incertae sedis</taxon>
        <taxon>Chytridiomycota</taxon>
        <taxon>Chytridiomycota incertae sedis</taxon>
        <taxon>Chytridiomycetes</taxon>
        <taxon>Caulochytriales</taxon>
        <taxon>Caulochytriaceae</taxon>
        <taxon>Caulochytrium</taxon>
    </lineage>
</organism>
<dbReference type="Proteomes" id="UP000274922">
    <property type="component" value="Unassembled WGS sequence"/>
</dbReference>
<dbReference type="SUPFAM" id="SSF51445">
    <property type="entry name" value="(Trans)glycosidases"/>
    <property type="match status" value="1"/>
</dbReference>